<dbReference type="Gene3D" id="1.10.600.10">
    <property type="entry name" value="Farnesyl Diphosphate Synthase"/>
    <property type="match status" value="1"/>
</dbReference>
<keyword evidence="2 5" id="KW-0808">Transferase</keyword>
<evidence type="ECO:0000256" key="5">
    <source>
        <dbReference type="RuleBase" id="RU004466"/>
    </source>
</evidence>
<dbReference type="InterPro" id="IPR008949">
    <property type="entry name" value="Isoprenoid_synthase_dom_sf"/>
</dbReference>
<keyword evidence="4" id="KW-0460">Magnesium</keyword>
<gene>
    <name evidence="6" type="ORF">HMPREF0044_1380</name>
</gene>
<dbReference type="STRING" id="525245.HMPREF0044_1380"/>
<dbReference type="PANTHER" id="PTHR11525:SF0">
    <property type="entry name" value="FARNESYL PYROPHOSPHATE SYNTHASE"/>
    <property type="match status" value="1"/>
</dbReference>
<evidence type="ECO:0000313" key="6">
    <source>
        <dbReference type="EMBL" id="EEH63456.1"/>
    </source>
</evidence>
<name>C0W1U0_9ACTO</name>
<dbReference type="GO" id="GO:0004337">
    <property type="term" value="F:(2E,6E)-farnesyl diphosphate synthase activity"/>
    <property type="evidence" value="ECO:0007669"/>
    <property type="project" value="TreeGrafter"/>
</dbReference>
<dbReference type="SUPFAM" id="SSF48576">
    <property type="entry name" value="Terpenoid synthases"/>
    <property type="match status" value="1"/>
</dbReference>
<keyword evidence="7" id="KW-1185">Reference proteome</keyword>
<evidence type="ECO:0000256" key="4">
    <source>
        <dbReference type="ARBA" id="ARBA00022842"/>
    </source>
</evidence>
<comment type="caution">
    <text evidence="6">The sequence shown here is derived from an EMBL/GenBank/DDBJ whole genome shotgun (WGS) entry which is preliminary data.</text>
</comment>
<reference evidence="6 7" key="1">
    <citation type="submission" date="2009-01" db="EMBL/GenBank/DDBJ databases">
        <authorList>
            <person name="Qin X."/>
            <person name="Bachman B."/>
            <person name="Battles P."/>
            <person name="Bell A."/>
            <person name="Bess C."/>
            <person name="Bickham C."/>
            <person name="Chaboub L."/>
            <person name="Chen D."/>
            <person name="Coyle M."/>
            <person name="Deiros D.R."/>
            <person name="Dinh H."/>
            <person name="Forbes L."/>
            <person name="Fowler G."/>
            <person name="Francisco L."/>
            <person name="Fu Q."/>
            <person name="Gubbala S."/>
            <person name="Hale W."/>
            <person name="Han Y."/>
            <person name="Hemphill L."/>
            <person name="Highlander S.K."/>
            <person name="Hirani K."/>
            <person name="Hogues M."/>
            <person name="Jackson L."/>
            <person name="Jakkamsetti A."/>
            <person name="Javaid M."/>
            <person name="Jiang H."/>
            <person name="Korchina V."/>
            <person name="Kovar C."/>
            <person name="Lara F."/>
            <person name="Lee S."/>
            <person name="Mata R."/>
            <person name="Mathew T."/>
            <person name="Moen C."/>
            <person name="Morales K."/>
            <person name="Munidasa M."/>
            <person name="Nazareth L."/>
            <person name="Ngo R."/>
            <person name="Nguyen L."/>
            <person name="Okwuonu G."/>
            <person name="Ongeri F."/>
            <person name="Patil S."/>
            <person name="Petrosino J."/>
            <person name="Pham C."/>
            <person name="Pham P."/>
            <person name="Pu L.-L."/>
            <person name="Puazo M."/>
            <person name="Raj R."/>
            <person name="Reid J."/>
            <person name="Rouhana J."/>
            <person name="Saada N."/>
            <person name="Shang Y."/>
            <person name="Simmons D."/>
            <person name="Thornton R."/>
            <person name="Warren J."/>
            <person name="Weissenberger G."/>
            <person name="Zhang J."/>
            <person name="Zhang L."/>
            <person name="Zhou C."/>
            <person name="Zhu D."/>
            <person name="Muzny D."/>
            <person name="Worley K."/>
            <person name="Gibbs R."/>
        </authorList>
    </citation>
    <scope>NUCLEOTIDE SEQUENCE [LARGE SCALE GENOMIC DNA]</scope>
    <source>
        <strain evidence="6 7">DSM 15436</strain>
    </source>
</reference>
<protein>
    <submittedName>
        <fullName evidence="6">Polyprenyl synthetase</fullName>
    </submittedName>
</protein>
<sequence>MVESHANPAQLINLPVFSRTIHQRTLDLAASLGSPFQNHPEFQRFSSLVNSYLGEGKTLRALGVAVGAFLAGSKDFTSSPLIRDLGVAMEFYQASALVHDDLIDDVDLRRSHATIQVAARQFLPADAADAAAVLVGDYLLSLNHAATNIALAEASAPLRDQIHAYMAGITAEVAWGQYLDILTETHSLEDTAGLRAHVLDVITVKSGYYSVMRPLVLGAISEGGSAELIAALETAGTAWGIAFQMRDDEIGMFGEESVTGKPVSSDLAEGKRTILLSLVLERVSAQQRKVLLNALGNKEITETEVALVREIIRDCGAYAVHEELIADYVNQGFAAFENLALHEKHQQIIREFAGLLVNRKF</sequence>
<evidence type="ECO:0000256" key="3">
    <source>
        <dbReference type="ARBA" id="ARBA00022723"/>
    </source>
</evidence>
<dbReference type="HOGENOM" id="CLU_014015_2_1_11"/>
<dbReference type="Pfam" id="PF00348">
    <property type="entry name" value="polyprenyl_synt"/>
    <property type="match status" value="1"/>
</dbReference>
<dbReference type="eggNOG" id="COG0142">
    <property type="taxonomic scope" value="Bacteria"/>
</dbReference>
<dbReference type="InterPro" id="IPR000092">
    <property type="entry name" value="Polyprenyl_synt"/>
</dbReference>
<evidence type="ECO:0000313" key="7">
    <source>
        <dbReference type="Proteomes" id="UP000010301"/>
    </source>
</evidence>
<comment type="cofactor">
    <cofactor evidence="1">
        <name>Mg(2+)</name>
        <dbReference type="ChEBI" id="CHEBI:18420"/>
    </cofactor>
</comment>
<evidence type="ECO:0000256" key="1">
    <source>
        <dbReference type="ARBA" id="ARBA00001946"/>
    </source>
</evidence>
<dbReference type="PANTHER" id="PTHR11525">
    <property type="entry name" value="FARNESYL-PYROPHOSPHATE SYNTHETASE"/>
    <property type="match status" value="1"/>
</dbReference>
<dbReference type="OrthoDB" id="4497239at2"/>
<evidence type="ECO:0000256" key="2">
    <source>
        <dbReference type="ARBA" id="ARBA00022679"/>
    </source>
</evidence>
<dbReference type="Proteomes" id="UP000010301">
    <property type="component" value="Unassembled WGS sequence"/>
</dbReference>
<keyword evidence="3" id="KW-0479">Metal-binding</keyword>
<dbReference type="RefSeq" id="WP_006546238.1">
    <property type="nucleotide sequence ID" value="NZ_DS999540.1"/>
</dbReference>
<dbReference type="EMBL" id="ACFG01000034">
    <property type="protein sequence ID" value="EEH63456.1"/>
    <property type="molecule type" value="Genomic_DNA"/>
</dbReference>
<dbReference type="GO" id="GO:0045337">
    <property type="term" value="P:farnesyl diphosphate biosynthetic process"/>
    <property type="evidence" value="ECO:0007669"/>
    <property type="project" value="TreeGrafter"/>
</dbReference>
<dbReference type="GO" id="GO:0004161">
    <property type="term" value="F:dimethylallyltranstransferase activity"/>
    <property type="evidence" value="ECO:0007669"/>
    <property type="project" value="TreeGrafter"/>
</dbReference>
<dbReference type="InterPro" id="IPR039702">
    <property type="entry name" value="FPS1-like"/>
</dbReference>
<dbReference type="GO" id="GO:0046872">
    <property type="term" value="F:metal ion binding"/>
    <property type="evidence" value="ECO:0007669"/>
    <property type="project" value="UniProtKB-KW"/>
</dbReference>
<accession>C0W1U0</accession>
<organism evidence="6 7">
    <name type="scientific">Gleimia coleocanis DSM 15436</name>
    <dbReference type="NCBI Taxonomy" id="525245"/>
    <lineage>
        <taxon>Bacteria</taxon>
        <taxon>Bacillati</taxon>
        <taxon>Actinomycetota</taxon>
        <taxon>Actinomycetes</taxon>
        <taxon>Actinomycetales</taxon>
        <taxon>Actinomycetaceae</taxon>
        <taxon>Gleimia</taxon>
    </lineage>
</organism>
<dbReference type="SFLD" id="SFLDS00005">
    <property type="entry name" value="Isoprenoid_Synthase_Type_I"/>
    <property type="match status" value="1"/>
</dbReference>
<comment type="similarity">
    <text evidence="5">Belongs to the FPP/GGPP synthase family.</text>
</comment>
<dbReference type="AlphaFoldDB" id="C0W1U0"/>
<proteinExistence type="inferred from homology"/>
<dbReference type="GO" id="GO:0005737">
    <property type="term" value="C:cytoplasm"/>
    <property type="evidence" value="ECO:0007669"/>
    <property type="project" value="TreeGrafter"/>
</dbReference>